<sequence length="254" mass="28460">MAPHESKAPRDDRNEVENRCFFLELPAELRLHIYELLLLPDSIRVFSFDNPSILELPEDVAATTRFYAEVRGSCSQVHDEARILLDEPKTLHLAPSLGGDGGSYGPKLQRQQFSINRLASIRKVSELPLGLPTCIRTLQDDVAHSRVLANHLKGGLHTAMLFLDIDLYGSEELTLAEGKCAVWEAIEEIVGGESVLRRDKEIDGNWENEDPEEQDEDDIVMELLSDSYFERMFDSVSNKVLFGTGPAAPGRLAR</sequence>
<comment type="caution">
    <text evidence="1">The sequence shown here is derived from an EMBL/GenBank/DDBJ whole genome shotgun (WGS) entry which is preliminary data.</text>
</comment>
<accession>A0ACC3NNU4</accession>
<evidence type="ECO:0000313" key="2">
    <source>
        <dbReference type="Proteomes" id="UP001281147"/>
    </source>
</evidence>
<reference evidence="1" key="1">
    <citation type="submission" date="2023-07" db="EMBL/GenBank/DDBJ databases">
        <title>Black Yeasts Isolated from many extreme environments.</title>
        <authorList>
            <person name="Coleine C."/>
            <person name="Stajich J.E."/>
            <person name="Selbmann L."/>
        </authorList>
    </citation>
    <scope>NUCLEOTIDE SEQUENCE</scope>
    <source>
        <strain evidence="1">CCFEE 5714</strain>
    </source>
</reference>
<dbReference type="Proteomes" id="UP001281147">
    <property type="component" value="Unassembled WGS sequence"/>
</dbReference>
<dbReference type="EMBL" id="JAUTXU010000025">
    <property type="protein sequence ID" value="KAK3719714.1"/>
    <property type="molecule type" value="Genomic_DNA"/>
</dbReference>
<organism evidence="1 2">
    <name type="scientific">Vermiconidia calcicola</name>
    <dbReference type="NCBI Taxonomy" id="1690605"/>
    <lineage>
        <taxon>Eukaryota</taxon>
        <taxon>Fungi</taxon>
        <taxon>Dikarya</taxon>
        <taxon>Ascomycota</taxon>
        <taxon>Pezizomycotina</taxon>
        <taxon>Dothideomycetes</taxon>
        <taxon>Dothideomycetidae</taxon>
        <taxon>Mycosphaerellales</taxon>
        <taxon>Extremaceae</taxon>
        <taxon>Vermiconidia</taxon>
    </lineage>
</organism>
<gene>
    <name evidence="1" type="ORF">LTR37_004251</name>
</gene>
<evidence type="ECO:0000313" key="1">
    <source>
        <dbReference type="EMBL" id="KAK3719714.1"/>
    </source>
</evidence>
<protein>
    <submittedName>
        <fullName evidence="1">Uncharacterized protein</fullName>
    </submittedName>
</protein>
<proteinExistence type="predicted"/>
<name>A0ACC3NNU4_9PEZI</name>
<keyword evidence="2" id="KW-1185">Reference proteome</keyword>